<evidence type="ECO:0008006" key="3">
    <source>
        <dbReference type="Google" id="ProtNLM"/>
    </source>
</evidence>
<dbReference type="GeneID" id="30201407"/>
<name>A0A1E3P0E0_WICAA</name>
<dbReference type="STRING" id="683960.A0A1E3P0E0"/>
<gene>
    <name evidence="1" type="ORF">WICANDRAFT_69322</name>
</gene>
<proteinExistence type="predicted"/>
<sequence>MPEVNDKVTKSYKSLLFIGQFLLKVGDLESLSDSLPGLLSRVGVHDEDKRIKLIDSFRLIVDDFKKVQASNNGKVELAARTTRNFVRSSLAFFGFLTTVTSIKNLLINLSRKRLDSSISLDSFKNLGLVSASFGALLSGVPLTDAIVSRLLPFLSNTKHLSAFITSLAAFQLYPKDYSRDLLSIYLLVYGGESVQNYLIHQGPLKALKENCKLTDLVTKSWFLIPLTLSELYQTYVEHPLLTPTFVKKVFDSLFNDLNNPNPLWVEKGWPLVVKRVTILADNTLLQGEYIKRIKSLPSSINPINKLNGSANLKLFLRYIPSKFFKLMLFITPFYLLKDIITKKITLQDLKAKWKSYFKSLLQGTSKLSLFAILTTITAQFLTQQKLETRTISKYINPHRLIGFIAGLWGLLYRDSTSNALMSYILRTTLLSTWRKQTLKHKSLNHYNIELLLNALGISILVGFRENGLEDFITPKRFKNITEWISNGGQTTTQA</sequence>
<accession>A0A1E3P0E0</accession>
<protein>
    <recommendedName>
        <fullName evidence="3">Transmembrane protein 135 N-terminal domain-containing protein</fullName>
    </recommendedName>
</protein>
<organism evidence="1 2">
    <name type="scientific">Wickerhamomyces anomalus (strain ATCC 58044 / CBS 1984 / NCYC 433 / NRRL Y-366-8)</name>
    <name type="common">Yeast</name>
    <name type="synonym">Hansenula anomala</name>
    <dbReference type="NCBI Taxonomy" id="683960"/>
    <lineage>
        <taxon>Eukaryota</taxon>
        <taxon>Fungi</taxon>
        <taxon>Dikarya</taxon>
        <taxon>Ascomycota</taxon>
        <taxon>Saccharomycotina</taxon>
        <taxon>Saccharomycetes</taxon>
        <taxon>Phaffomycetales</taxon>
        <taxon>Wickerhamomycetaceae</taxon>
        <taxon>Wickerhamomyces</taxon>
    </lineage>
</organism>
<dbReference type="RefSeq" id="XP_019038126.1">
    <property type="nucleotide sequence ID" value="XM_019184161.1"/>
</dbReference>
<evidence type="ECO:0000313" key="1">
    <source>
        <dbReference type="EMBL" id="ODQ58919.1"/>
    </source>
</evidence>
<dbReference type="Proteomes" id="UP000094112">
    <property type="component" value="Unassembled WGS sequence"/>
</dbReference>
<reference evidence="1 2" key="1">
    <citation type="journal article" date="2016" name="Proc. Natl. Acad. Sci. U.S.A.">
        <title>Comparative genomics of biotechnologically important yeasts.</title>
        <authorList>
            <person name="Riley R."/>
            <person name="Haridas S."/>
            <person name="Wolfe K.H."/>
            <person name="Lopes M.R."/>
            <person name="Hittinger C.T."/>
            <person name="Goeker M."/>
            <person name="Salamov A.A."/>
            <person name="Wisecaver J.H."/>
            <person name="Long T.M."/>
            <person name="Calvey C.H."/>
            <person name="Aerts A.L."/>
            <person name="Barry K.W."/>
            <person name="Choi C."/>
            <person name="Clum A."/>
            <person name="Coughlan A.Y."/>
            <person name="Deshpande S."/>
            <person name="Douglass A.P."/>
            <person name="Hanson S.J."/>
            <person name="Klenk H.-P."/>
            <person name="LaButti K.M."/>
            <person name="Lapidus A."/>
            <person name="Lindquist E.A."/>
            <person name="Lipzen A.M."/>
            <person name="Meier-Kolthoff J.P."/>
            <person name="Ohm R.A."/>
            <person name="Otillar R.P."/>
            <person name="Pangilinan J.L."/>
            <person name="Peng Y."/>
            <person name="Rokas A."/>
            <person name="Rosa C.A."/>
            <person name="Scheuner C."/>
            <person name="Sibirny A.A."/>
            <person name="Slot J.C."/>
            <person name="Stielow J.B."/>
            <person name="Sun H."/>
            <person name="Kurtzman C.P."/>
            <person name="Blackwell M."/>
            <person name="Grigoriev I.V."/>
            <person name="Jeffries T.W."/>
        </authorList>
    </citation>
    <scope>NUCLEOTIDE SEQUENCE [LARGE SCALE GENOMIC DNA]</scope>
    <source>
        <strain evidence="2">ATCC 58044 / CBS 1984 / NCYC 433 / NRRL Y-366-8</strain>
    </source>
</reference>
<keyword evidence="2" id="KW-1185">Reference proteome</keyword>
<dbReference type="EMBL" id="KV454211">
    <property type="protein sequence ID" value="ODQ58919.1"/>
    <property type="molecule type" value="Genomic_DNA"/>
</dbReference>
<dbReference type="OrthoDB" id="291792at2759"/>
<evidence type="ECO:0000313" key="2">
    <source>
        <dbReference type="Proteomes" id="UP000094112"/>
    </source>
</evidence>
<dbReference type="AlphaFoldDB" id="A0A1E3P0E0"/>